<name>A9UT20_MONBE</name>
<dbReference type="AlphaFoldDB" id="A9UT20"/>
<dbReference type="EMBL" id="CH991545">
    <property type="protein sequence ID" value="EDQ91167.1"/>
    <property type="molecule type" value="Genomic_DNA"/>
</dbReference>
<feature type="region of interest" description="Disordered" evidence="1">
    <location>
        <begin position="447"/>
        <end position="508"/>
    </location>
</feature>
<reference evidence="2 3" key="1">
    <citation type="journal article" date="2008" name="Nature">
        <title>The genome of the choanoflagellate Monosiga brevicollis and the origin of metazoans.</title>
        <authorList>
            <consortium name="JGI Sequencing"/>
            <person name="King N."/>
            <person name="Westbrook M.J."/>
            <person name="Young S.L."/>
            <person name="Kuo A."/>
            <person name="Abedin M."/>
            <person name="Chapman J."/>
            <person name="Fairclough S."/>
            <person name="Hellsten U."/>
            <person name="Isogai Y."/>
            <person name="Letunic I."/>
            <person name="Marr M."/>
            <person name="Pincus D."/>
            <person name="Putnam N."/>
            <person name="Rokas A."/>
            <person name="Wright K.J."/>
            <person name="Zuzow R."/>
            <person name="Dirks W."/>
            <person name="Good M."/>
            <person name="Goodstein D."/>
            <person name="Lemons D."/>
            <person name="Li W."/>
            <person name="Lyons J.B."/>
            <person name="Morris A."/>
            <person name="Nichols S."/>
            <person name="Richter D.J."/>
            <person name="Salamov A."/>
            <person name="Bork P."/>
            <person name="Lim W.A."/>
            <person name="Manning G."/>
            <person name="Miller W.T."/>
            <person name="McGinnis W."/>
            <person name="Shapiro H."/>
            <person name="Tjian R."/>
            <person name="Grigoriev I.V."/>
            <person name="Rokhsar D."/>
        </authorList>
    </citation>
    <scope>NUCLEOTIDE SEQUENCE [LARGE SCALE GENOMIC DNA]</scope>
    <source>
        <strain evidence="3">MX1 / ATCC 50154</strain>
    </source>
</reference>
<protein>
    <submittedName>
        <fullName evidence="2">Uncharacterized protein</fullName>
    </submittedName>
</protein>
<evidence type="ECO:0000313" key="3">
    <source>
        <dbReference type="Proteomes" id="UP000001357"/>
    </source>
</evidence>
<feature type="compositionally biased region" description="Polar residues" evidence="1">
    <location>
        <begin position="403"/>
        <end position="412"/>
    </location>
</feature>
<dbReference type="GeneID" id="5888905"/>
<accession>A9UT20</accession>
<gene>
    <name evidence="2" type="ORF">MONBRDRAFT_6176</name>
</gene>
<feature type="compositionally biased region" description="Polar residues" evidence="1">
    <location>
        <begin position="480"/>
        <end position="489"/>
    </location>
</feature>
<dbReference type="KEGG" id="mbr:MONBRDRAFT_6176"/>
<feature type="compositionally biased region" description="Polar residues" evidence="1">
    <location>
        <begin position="459"/>
        <end position="473"/>
    </location>
</feature>
<keyword evidence="3" id="KW-1185">Reference proteome</keyword>
<dbReference type="RefSeq" id="XP_001743589.1">
    <property type="nucleotide sequence ID" value="XM_001743537.1"/>
</dbReference>
<proteinExistence type="predicted"/>
<dbReference type="Proteomes" id="UP000001357">
    <property type="component" value="Unassembled WGS sequence"/>
</dbReference>
<evidence type="ECO:0000256" key="1">
    <source>
        <dbReference type="SAM" id="MobiDB-lite"/>
    </source>
</evidence>
<feature type="region of interest" description="Disordered" evidence="1">
    <location>
        <begin position="359"/>
        <end position="414"/>
    </location>
</feature>
<sequence>MHRSGRGGASRQSTAWLQALLHELGEGAARSGIPGELQHRAAAHFPAGNTLARHVAESLREHHALHRAAREAEKDACRRATGLTEPAFRELYAQMMRYWEAERRLSDLEKAGSMWTPRTLLAHCPGHWFQPVHLPPQSLSAALREQLRTDLTATLASIAAWESVPTDTDTTLGRVGARGLGEADCRLIIDTVLKPLLAVAGFKMRTEMRAESRFLPLSRVDYCVFDGAGTRRGVVEAKRIDLTQGFVQCCVQLACLQATEQRPRWPYFGVITNGHRFVCLVVAGDTVFVDGAPDGHSGRVHAASTWNQLYHVAGVILAMMAGQWPTCILEAAARGVRGAALSKPARMAPPLGGNSSVLNELSGANFGKHETGQAPTPPLRTRSAGAALQQRQSERTGPRPASAATTNVNQAPDETLAPADPAVIFSTNLFDAVQSPCRCQRRRAPCPPGLCRSRKDNRSCPTPITSPSRQSETALVKPSTLLSTSTAMKSTERPLSEPPKAHPELRPSNADQLVTAATARPRRAATPVLMSPESVPSAQSCMIPLPSVGLEAAPPLKRARPIGKGASLRAPAAVLGTWVTPERSSLAADAAAHRAARRLAALTNTSVQDGNCVSIVRTEERCERIWQRLGRVPAFTRLLLVAPWPAPSEPVLTKATPAWLALHESRVLARQNCAEQPFPGFLATECSPAMVACLSRAVLTAQTAPTVVTVRVNALELGSAGSALRACLTRRGVAETWPLLVVRNGEVLGEL</sequence>
<organism evidence="2 3">
    <name type="scientific">Monosiga brevicollis</name>
    <name type="common">Choanoflagellate</name>
    <dbReference type="NCBI Taxonomy" id="81824"/>
    <lineage>
        <taxon>Eukaryota</taxon>
        <taxon>Choanoflagellata</taxon>
        <taxon>Craspedida</taxon>
        <taxon>Salpingoecidae</taxon>
        <taxon>Monosiga</taxon>
    </lineage>
</organism>
<evidence type="ECO:0000313" key="2">
    <source>
        <dbReference type="EMBL" id="EDQ91167.1"/>
    </source>
</evidence>
<feature type="compositionally biased region" description="Basic and acidic residues" evidence="1">
    <location>
        <begin position="490"/>
        <end position="505"/>
    </location>
</feature>
<dbReference type="InParanoid" id="A9UT20"/>